<dbReference type="EMBL" id="BEWI01000030">
    <property type="protein sequence ID" value="GAY20082.1"/>
    <property type="molecule type" value="Genomic_DNA"/>
</dbReference>
<gene>
    <name evidence="1" type="ORF">SFOMI_0142</name>
    <name evidence="2" type="ORF">SFOMI_0604</name>
    <name evidence="3" type="ORF">SFOMI_0697</name>
    <name evidence="4" type="ORF">SFOMI_0852</name>
    <name evidence="5" type="ORF">SFOMI_0998</name>
    <name evidence="6" type="ORF">SFOMI_2526</name>
    <name evidence="7" type="ORF">SFOMI_3533</name>
</gene>
<evidence type="ECO:0000313" key="3">
    <source>
        <dbReference type="EMBL" id="GAY20175.1"/>
    </source>
</evidence>
<dbReference type="EMBL" id="BEWI01000030">
    <property type="protein sequence ID" value="GAY20328.1"/>
    <property type="molecule type" value="Genomic_DNA"/>
</dbReference>
<protein>
    <submittedName>
        <fullName evidence="7">Uncharacterized protein</fullName>
    </submittedName>
</protein>
<dbReference type="Proteomes" id="UP000221538">
    <property type="component" value="Unassembled WGS sequence"/>
</dbReference>
<organism evidence="7 8">
    <name type="scientific">Sphingobium fuliginis (strain ATCC 27551)</name>
    <dbReference type="NCBI Taxonomy" id="336203"/>
    <lineage>
        <taxon>Bacteria</taxon>
        <taxon>Pseudomonadati</taxon>
        <taxon>Pseudomonadota</taxon>
        <taxon>Alphaproteobacteria</taxon>
        <taxon>Sphingomonadales</taxon>
        <taxon>Sphingomonadaceae</taxon>
        <taxon>Sphingobium</taxon>
    </lineage>
</organism>
<proteinExistence type="predicted"/>
<dbReference type="EMBL" id="BEWI01000030">
    <property type="protein sequence ID" value="GAY20175.1"/>
    <property type="molecule type" value="Genomic_DNA"/>
</dbReference>
<dbReference type="EMBL" id="BEWI01000032">
    <property type="protein sequence ID" value="GAY22971.1"/>
    <property type="molecule type" value="Genomic_DNA"/>
</dbReference>
<dbReference type="AlphaFoldDB" id="A0A292ZJ85"/>
<name>A0A292ZJ85_SPHSA</name>
<evidence type="ECO:0000313" key="6">
    <source>
        <dbReference type="EMBL" id="GAY21973.1"/>
    </source>
</evidence>
<dbReference type="EMBL" id="BEWI01000030">
    <property type="protein sequence ID" value="GAY19623.1"/>
    <property type="molecule type" value="Genomic_DNA"/>
</dbReference>
<evidence type="ECO:0000313" key="4">
    <source>
        <dbReference type="EMBL" id="GAY20328.1"/>
    </source>
</evidence>
<evidence type="ECO:0000313" key="5">
    <source>
        <dbReference type="EMBL" id="GAY20474.1"/>
    </source>
</evidence>
<reference evidence="7" key="4">
    <citation type="submission" date="2017-10" db="EMBL/GenBank/DDBJ databases">
        <authorList>
            <person name="Banno H."/>
            <person name="Chua N.-H."/>
        </authorList>
    </citation>
    <scope>NUCLEOTIDE SEQUENCE</scope>
    <source>
        <strain evidence="7">OMI</strain>
    </source>
</reference>
<dbReference type="RefSeq" id="WP_017503611.1">
    <property type="nucleotide sequence ID" value="NZ_BEWI01000030.1"/>
</dbReference>
<evidence type="ECO:0000313" key="8">
    <source>
        <dbReference type="Proteomes" id="UP000221538"/>
    </source>
</evidence>
<reference evidence="7 8" key="1">
    <citation type="journal article" date="2013" name="Biodegradation">
        <title>Occurrence of 4-tert-butylphenol (4-t-BP) biodegradation in an aquatic sample caused by the presence of Spirodela polyrrhiza and isolation of a 4-t-BP-utilizing bacterium.</title>
        <authorList>
            <person name="Ogata Y."/>
            <person name="Toyama T."/>
            <person name="Yu N."/>
            <person name="Wang X."/>
            <person name="Sei K."/>
            <person name="Ike M."/>
        </authorList>
    </citation>
    <scope>NUCLEOTIDE SEQUENCE [LARGE SCALE GENOMIC DNA]</scope>
    <source>
        <strain evidence="7 8">OMI</strain>
    </source>
</reference>
<comment type="caution">
    <text evidence="7">The sequence shown here is derived from an EMBL/GenBank/DDBJ whole genome shotgun (WGS) entry which is preliminary data.</text>
</comment>
<evidence type="ECO:0000313" key="7">
    <source>
        <dbReference type="EMBL" id="GAY22971.1"/>
    </source>
</evidence>
<reference evidence="7 8" key="2">
    <citation type="journal article" date="2013" name="Environ. Sci. Technol.">
        <title>The 4-tert-butylphenol-utilizing bacterium Sphingobium fuliginis OMI can degrade bisphenols via phenolic ring hydroxylation and meta-cleavage pathway.</title>
        <authorList>
            <person name="Ogata Y."/>
            <person name="Goda S."/>
            <person name="Toyama T."/>
            <person name="Sei K."/>
            <person name="Ike M."/>
        </authorList>
    </citation>
    <scope>NUCLEOTIDE SEQUENCE [LARGE SCALE GENOMIC DNA]</scope>
    <source>
        <strain evidence="7 8">OMI</strain>
    </source>
</reference>
<dbReference type="EMBL" id="BEWI01000031">
    <property type="protein sequence ID" value="GAY21973.1"/>
    <property type="molecule type" value="Genomic_DNA"/>
</dbReference>
<reference evidence="7" key="3">
    <citation type="submission" date="2017-10" db="EMBL/GenBank/DDBJ databases">
        <title>Bioaugmenting a lab-scale membrane bioreactor with Sphingobium fuliginis OMI to degrade 4-tert-butylphenol.</title>
        <authorList>
            <person name="Takada K."/>
            <person name="Shiba T."/>
            <person name="Soda S."/>
            <person name="Inoue D."/>
            <person name="Miyake M."/>
            <person name="Eguchi M."/>
            <person name="Ike M."/>
        </authorList>
    </citation>
    <scope>NUCLEOTIDE SEQUENCE</scope>
    <source>
        <strain evidence="7">OMI</strain>
    </source>
</reference>
<dbReference type="Gene3D" id="1.10.357.10">
    <property type="entry name" value="Tetracycline Repressor, domain 2"/>
    <property type="match status" value="1"/>
</dbReference>
<sequence>MPRKPGHHEQRLRKTQARLNDALDRLRKGCPIHPLHRHGYSPTVATLAREAGVARNTIYTNHRAIIDDLHAIVGDPIKPVTTWQDKLDELHGLIRAMKQEQRRLVSENALLLQRALSAEAEADHHRRHNARLIAERDTALRAVPANAKRQRTMSLDEKPKN</sequence>
<evidence type="ECO:0000313" key="1">
    <source>
        <dbReference type="EMBL" id="GAY19623.1"/>
    </source>
</evidence>
<evidence type="ECO:0000313" key="2">
    <source>
        <dbReference type="EMBL" id="GAY20082.1"/>
    </source>
</evidence>
<dbReference type="EMBL" id="BEWI01000030">
    <property type="protein sequence ID" value="GAY20474.1"/>
    <property type="molecule type" value="Genomic_DNA"/>
</dbReference>
<accession>A0A292ZJ85</accession>